<dbReference type="EMBL" id="JBHSYQ010000003">
    <property type="protein sequence ID" value="MFC6996327.1"/>
    <property type="molecule type" value="Genomic_DNA"/>
</dbReference>
<dbReference type="InterPro" id="IPR036520">
    <property type="entry name" value="UPF0759_sf"/>
</dbReference>
<protein>
    <submittedName>
        <fullName evidence="1">DUF72 domain-containing protein</fullName>
    </submittedName>
</protein>
<organism evidence="1 2">
    <name type="scientific">Rufibacter roseus</name>
    <dbReference type="NCBI Taxonomy" id="1567108"/>
    <lineage>
        <taxon>Bacteria</taxon>
        <taxon>Pseudomonadati</taxon>
        <taxon>Bacteroidota</taxon>
        <taxon>Cytophagia</taxon>
        <taxon>Cytophagales</taxon>
        <taxon>Hymenobacteraceae</taxon>
        <taxon>Rufibacter</taxon>
    </lineage>
</organism>
<dbReference type="InterPro" id="IPR002763">
    <property type="entry name" value="DUF72"/>
</dbReference>
<dbReference type="PANTHER" id="PTHR30348:SF9">
    <property type="entry name" value="UPF0759 PROTEIN YECE"/>
    <property type="match status" value="1"/>
</dbReference>
<dbReference type="RefSeq" id="WP_066620065.1">
    <property type="nucleotide sequence ID" value="NZ_JBHSYQ010000003.1"/>
</dbReference>
<name>A0ABW2DI97_9BACT</name>
<evidence type="ECO:0000313" key="2">
    <source>
        <dbReference type="Proteomes" id="UP001596405"/>
    </source>
</evidence>
<dbReference type="Proteomes" id="UP001596405">
    <property type="component" value="Unassembled WGS sequence"/>
</dbReference>
<evidence type="ECO:0000313" key="1">
    <source>
        <dbReference type="EMBL" id="MFC6996327.1"/>
    </source>
</evidence>
<gene>
    <name evidence="1" type="ORF">ACFQHR_01765</name>
</gene>
<keyword evidence="2" id="KW-1185">Reference proteome</keyword>
<comment type="caution">
    <text evidence="1">The sequence shown here is derived from an EMBL/GenBank/DDBJ whole genome shotgun (WGS) entry which is preliminary data.</text>
</comment>
<accession>A0ABW2DI97</accession>
<dbReference type="SUPFAM" id="SSF117396">
    <property type="entry name" value="TM1631-like"/>
    <property type="match status" value="1"/>
</dbReference>
<reference evidence="2" key="1">
    <citation type="journal article" date="2019" name="Int. J. Syst. Evol. Microbiol.">
        <title>The Global Catalogue of Microorganisms (GCM) 10K type strain sequencing project: providing services to taxonomists for standard genome sequencing and annotation.</title>
        <authorList>
            <consortium name="The Broad Institute Genomics Platform"/>
            <consortium name="The Broad Institute Genome Sequencing Center for Infectious Disease"/>
            <person name="Wu L."/>
            <person name="Ma J."/>
        </authorList>
    </citation>
    <scope>NUCLEOTIDE SEQUENCE [LARGE SCALE GENOMIC DNA]</scope>
    <source>
        <strain evidence="2">CGMCC 4.7393</strain>
    </source>
</reference>
<proteinExistence type="predicted"/>
<dbReference type="Gene3D" id="3.20.20.410">
    <property type="entry name" value="Protein of unknown function UPF0759"/>
    <property type="match status" value="1"/>
</dbReference>
<dbReference type="Pfam" id="PF01904">
    <property type="entry name" value="DUF72"/>
    <property type="match status" value="1"/>
</dbReference>
<sequence length="302" mass="34958">MDFGRLPDISNVDFRLPQDHQQTAHVLALSERPTKPSIYLGCPTWTNKPWVGTYYPAGAQDAQLLYWYSRQFNTLEMNTTHYRIPDASAINRWRQAVPPGFVFCPKLPQIISHDQLLQNAGEPTKLFCDAVLGLGETLGMVFLQLPPFFGPDDWPVLENYLQHFPKEVPLAVEFRHENWFKDSEIVDEAFQMLTERQIATVLTDVAGRRDVLHMRLTSSVAMIRFNGHGLVPSDFSRLEAWAERLHQWLEQGLHTVYFFMHQKDIMHAPPAIEHLIDQLESRTGLHLQRPQKVQQYVQGQLF</sequence>
<dbReference type="PANTHER" id="PTHR30348">
    <property type="entry name" value="UNCHARACTERIZED PROTEIN YECE"/>
    <property type="match status" value="1"/>
</dbReference>